<dbReference type="AlphaFoldDB" id="A0A0K2VJU4"/>
<evidence type="ECO:0000256" key="1">
    <source>
        <dbReference type="SAM" id="Phobius"/>
    </source>
</evidence>
<reference evidence="2" key="1">
    <citation type="submission" date="2014-05" db="EMBL/GenBank/DDBJ databases">
        <authorList>
            <person name="Chronopoulou M."/>
        </authorList>
    </citation>
    <scope>NUCLEOTIDE SEQUENCE</scope>
    <source>
        <tissue evidence="2">Whole organism</tissue>
    </source>
</reference>
<keyword evidence="1" id="KW-1133">Transmembrane helix</keyword>
<name>A0A0K2VJU4_LEPSM</name>
<proteinExistence type="predicted"/>
<organism evidence="2">
    <name type="scientific">Lepeophtheirus salmonis</name>
    <name type="common">Salmon louse</name>
    <name type="synonym">Caligus salmonis</name>
    <dbReference type="NCBI Taxonomy" id="72036"/>
    <lineage>
        <taxon>Eukaryota</taxon>
        <taxon>Metazoa</taxon>
        <taxon>Ecdysozoa</taxon>
        <taxon>Arthropoda</taxon>
        <taxon>Crustacea</taxon>
        <taxon>Multicrustacea</taxon>
        <taxon>Hexanauplia</taxon>
        <taxon>Copepoda</taxon>
        <taxon>Siphonostomatoida</taxon>
        <taxon>Caligidae</taxon>
        <taxon>Lepeophtheirus</taxon>
    </lineage>
</organism>
<sequence length="49" mass="5785">MQGEFMFNVSVRTRRLFWTDLRSFALCCLSPPFPVIEAFLFILNWVMGP</sequence>
<feature type="transmembrane region" description="Helical" evidence="1">
    <location>
        <begin position="21"/>
        <end position="47"/>
    </location>
</feature>
<keyword evidence="1" id="KW-0472">Membrane</keyword>
<protein>
    <submittedName>
        <fullName evidence="2">Uncharacterized protein</fullName>
    </submittedName>
</protein>
<dbReference type="EMBL" id="HACA01032900">
    <property type="protein sequence ID" value="CDW50261.1"/>
    <property type="molecule type" value="Transcribed_RNA"/>
</dbReference>
<evidence type="ECO:0000313" key="2">
    <source>
        <dbReference type="EMBL" id="CDW50261.1"/>
    </source>
</evidence>
<accession>A0A0K2VJU4</accession>
<keyword evidence="1" id="KW-0812">Transmembrane</keyword>